<dbReference type="OrthoDB" id="299109at2759"/>
<feature type="coiled-coil region" evidence="1">
    <location>
        <begin position="66"/>
        <end position="93"/>
    </location>
</feature>
<name>A0A8S1R654_9CILI</name>
<dbReference type="AlphaFoldDB" id="A0A8S1R654"/>
<gene>
    <name evidence="2" type="ORF">PSON_ATCC_30995.1.T1400093</name>
</gene>
<proteinExistence type="predicted"/>
<protein>
    <submittedName>
        <fullName evidence="2">Uncharacterized protein</fullName>
    </submittedName>
</protein>
<evidence type="ECO:0000256" key="1">
    <source>
        <dbReference type="SAM" id="Coils"/>
    </source>
</evidence>
<evidence type="ECO:0000313" key="3">
    <source>
        <dbReference type="Proteomes" id="UP000692954"/>
    </source>
</evidence>
<dbReference type="Proteomes" id="UP000692954">
    <property type="component" value="Unassembled WGS sequence"/>
</dbReference>
<reference evidence="2" key="1">
    <citation type="submission" date="2021-01" db="EMBL/GenBank/DDBJ databases">
        <authorList>
            <consortium name="Genoscope - CEA"/>
            <person name="William W."/>
        </authorList>
    </citation>
    <scope>NUCLEOTIDE SEQUENCE</scope>
</reference>
<keyword evidence="1" id="KW-0175">Coiled coil</keyword>
<comment type="caution">
    <text evidence="2">The sequence shown here is derived from an EMBL/GenBank/DDBJ whole genome shotgun (WGS) entry which is preliminary data.</text>
</comment>
<organism evidence="2 3">
    <name type="scientific">Paramecium sonneborni</name>
    <dbReference type="NCBI Taxonomy" id="65129"/>
    <lineage>
        <taxon>Eukaryota</taxon>
        <taxon>Sar</taxon>
        <taxon>Alveolata</taxon>
        <taxon>Ciliophora</taxon>
        <taxon>Intramacronucleata</taxon>
        <taxon>Oligohymenophorea</taxon>
        <taxon>Peniculida</taxon>
        <taxon>Parameciidae</taxon>
        <taxon>Paramecium</taxon>
    </lineage>
</organism>
<accession>A0A8S1R654</accession>
<sequence>MSEFNPLKKRSGSVQCIEPDLLFNLNLHNRRKSCTCTLCGKDSEFQIRFHDVQILEFSQTSNELDSQQETKKLEQLDYRLKTLQEDFEKFELVSKKRRKSCYCSDCGSLTQYELRNQNIPLLKLASINKCKNQRKVHLLVSNINMQSKSQFFRNYKQYNHALMYQLSHQTSKTTTRLLKQSKLKLSNLESKLSLTPKLINSPMSDQSSPQQHKIISFDYPMNGAYLNPYLGSPRKFLSPPRNFIPKLPPINNKTKDQQLHFRKSLIRKQD</sequence>
<keyword evidence="3" id="KW-1185">Reference proteome</keyword>
<evidence type="ECO:0000313" key="2">
    <source>
        <dbReference type="EMBL" id="CAD8122754.1"/>
    </source>
</evidence>
<dbReference type="EMBL" id="CAJJDN010000140">
    <property type="protein sequence ID" value="CAD8122754.1"/>
    <property type="molecule type" value="Genomic_DNA"/>
</dbReference>